<feature type="domain" description="F-box/LRR-repeat protein 15-like leucin rich repeat" evidence="1">
    <location>
        <begin position="377"/>
        <end position="621"/>
    </location>
</feature>
<dbReference type="AlphaFoldDB" id="A0A8T2R6L2"/>
<dbReference type="SUPFAM" id="SSF52047">
    <property type="entry name" value="RNI-like"/>
    <property type="match status" value="2"/>
</dbReference>
<dbReference type="Gene3D" id="3.80.10.10">
    <property type="entry name" value="Ribonuclease Inhibitor"/>
    <property type="match status" value="3"/>
</dbReference>
<dbReference type="Pfam" id="PF13516">
    <property type="entry name" value="LRR_6"/>
    <property type="match status" value="2"/>
</dbReference>
<dbReference type="InterPro" id="IPR006553">
    <property type="entry name" value="Leu-rich_rpt_Cys-con_subtyp"/>
</dbReference>
<dbReference type="Pfam" id="PF25372">
    <property type="entry name" value="DUF7885"/>
    <property type="match status" value="2"/>
</dbReference>
<dbReference type="OMA" id="EIRGCPH"/>
<proteinExistence type="predicted"/>
<evidence type="ECO:0000259" key="1">
    <source>
        <dbReference type="Pfam" id="PF25372"/>
    </source>
</evidence>
<reference evidence="2" key="1">
    <citation type="submission" date="2021-08" db="EMBL/GenBank/DDBJ databases">
        <title>WGS assembly of Ceratopteris richardii.</title>
        <authorList>
            <person name="Marchant D.B."/>
            <person name="Chen G."/>
            <person name="Jenkins J."/>
            <person name="Shu S."/>
            <person name="Leebens-Mack J."/>
            <person name="Grimwood J."/>
            <person name="Schmutz J."/>
            <person name="Soltis P."/>
            <person name="Soltis D."/>
            <person name="Chen Z.-H."/>
        </authorList>
    </citation>
    <scope>NUCLEOTIDE SEQUENCE</scope>
    <source>
        <strain evidence="2">Whitten #5841</strain>
        <tissue evidence="2">Leaf</tissue>
    </source>
</reference>
<protein>
    <recommendedName>
        <fullName evidence="1">F-box/LRR-repeat protein 15-like leucin rich repeat domain-containing protein</fullName>
    </recommendedName>
</protein>
<name>A0A8T2R6L2_CERRI</name>
<organism evidence="2 3">
    <name type="scientific">Ceratopteris richardii</name>
    <name type="common">Triangle waterfern</name>
    <dbReference type="NCBI Taxonomy" id="49495"/>
    <lineage>
        <taxon>Eukaryota</taxon>
        <taxon>Viridiplantae</taxon>
        <taxon>Streptophyta</taxon>
        <taxon>Embryophyta</taxon>
        <taxon>Tracheophyta</taxon>
        <taxon>Polypodiopsida</taxon>
        <taxon>Polypodiidae</taxon>
        <taxon>Polypodiales</taxon>
        <taxon>Pteridineae</taxon>
        <taxon>Pteridaceae</taxon>
        <taxon>Parkerioideae</taxon>
        <taxon>Ceratopteris</taxon>
    </lineage>
</organism>
<accession>A0A8T2R6L2</accession>
<gene>
    <name evidence="2" type="ORF">KP509_29G026300</name>
</gene>
<dbReference type="InterPro" id="IPR001611">
    <property type="entry name" value="Leu-rich_rpt"/>
</dbReference>
<dbReference type="GO" id="GO:0031146">
    <property type="term" value="P:SCF-dependent proteasomal ubiquitin-dependent protein catabolic process"/>
    <property type="evidence" value="ECO:0007669"/>
    <property type="project" value="TreeGrafter"/>
</dbReference>
<feature type="domain" description="F-box/LRR-repeat protein 15-like leucin rich repeat" evidence="1">
    <location>
        <begin position="199"/>
        <end position="329"/>
    </location>
</feature>
<dbReference type="GO" id="GO:0019005">
    <property type="term" value="C:SCF ubiquitin ligase complex"/>
    <property type="evidence" value="ECO:0007669"/>
    <property type="project" value="TreeGrafter"/>
</dbReference>
<dbReference type="SMART" id="SM00367">
    <property type="entry name" value="LRR_CC"/>
    <property type="match status" value="17"/>
</dbReference>
<dbReference type="EMBL" id="CM035434">
    <property type="protein sequence ID" value="KAH7291650.1"/>
    <property type="molecule type" value="Genomic_DNA"/>
</dbReference>
<evidence type="ECO:0000313" key="2">
    <source>
        <dbReference type="EMBL" id="KAH7291650.1"/>
    </source>
</evidence>
<dbReference type="InterPro" id="IPR057207">
    <property type="entry name" value="FBXL15_LRR"/>
</dbReference>
<evidence type="ECO:0000313" key="3">
    <source>
        <dbReference type="Proteomes" id="UP000825935"/>
    </source>
</evidence>
<keyword evidence="3" id="KW-1185">Reference proteome</keyword>
<dbReference type="PANTHER" id="PTHR13318:SF178">
    <property type="entry name" value="OS02G0200900 PROTEIN"/>
    <property type="match status" value="1"/>
</dbReference>
<dbReference type="Proteomes" id="UP000825935">
    <property type="component" value="Chromosome 29"/>
</dbReference>
<comment type="caution">
    <text evidence="2">The sequence shown here is derived from an EMBL/GenBank/DDBJ whole genome shotgun (WGS) entry which is preliminary data.</text>
</comment>
<dbReference type="OrthoDB" id="550575at2759"/>
<sequence>MGNYVLEIDTNQVPPSKVKAFCHGEPISCCKSIKSRNLLDCLHDSILLSIQERITHPSDQQAWSVTCKRLYMLYSLNRKHLSLRRLHIFPMLARRYPFLESLDLSGCASVSNNGLRCISLYMGSRLLSLNLSTVRTFSNQGLISLTEACSSLIRLDLSRCVQVRDDDIMAISRISTLESLMLNGCTEVSDAGLVLLAFNCRNLRSVSLKWCVGITDNAVLAIAAYCLKLEELDVSYTEITNASISAVCKLESLWKLNLAACSRVDDQALRSLKSASRSLQTLDISRCPVITYEGVMELANGGLPLRSLMMSYCHIVVDPMLQSFGKFKNLRTVRFDACDMSTVELGLIGKYCMNLEELSLSKCKGIRDSGLSAAVMGCPNLKSIDLTACREITDITLSSIAYSCKGLVNLKLESCNNFSEHGLQELCKSCQSLEHLDVTDSSLNDAGLMSIANCKYLKTLKLGICENIHDSGLSCIASNCSYIRELDLYRSVGITDKGVGAICSQCTNLTSLNMSYCTEITDASLFAVAYLRSLRILELRGCTQLSCLGLFSIATKCKSLMELDLKRCTLLEECTPLVLAKYCKTLKQVDLSYCSGTDEGIAALAKGPYMQNLKLVHVKGTSVVGFSNVLVAGEGLRKVKLPVHLKESLSPYVILQAEARGCKLRWMEKL</sequence>
<dbReference type="PANTHER" id="PTHR13318">
    <property type="entry name" value="PARTNER OF PAIRED, ISOFORM B-RELATED"/>
    <property type="match status" value="1"/>
</dbReference>
<dbReference type="InterPro" id="IPR032675">
    <property type="entry name" value="LRR_dom_sf"/>
</dbReference>